<evidence type="ECO:0000256" key="7">
    <source>
        <dbReference type="ARBA" id="ARBA00023008"/>
    </source>
</evidence>
<keyword evidence="9" id="KW-0325">Glycoprotein</keyword>
<evidence type="ECO:0000256" key="10">
    <source>
        <dbReference type="SAM" id="SignalP"/>
    </source>
</evidence>
<keyword evidence="4" id="KW-0479">Metal-binding</keyword>
<dbReference type="InterPro" id="IPR002355">
    <property type="entry name" value="Cu_oxidase_Cu_BS"/>
</dbReference>
<feature type="domain" description="Plastocyanin-like" evidence="13">
    <location>
        <begin position="30"/>
        <end position="143"/>
    </location>
</feature>
<keyword evidence="6" id="KW-0560">Oxidoreductase</keyword>
<feature type="chain" id="PRO_5024313391" evidence="10">
    <location>
        <begin position="21"/>
        <end position="526"/>
    </location>
</feature>
<dbReference type="GO" id="GO:0016491">
    <property type="term" value="F:oxidoreductase activity"/>
    <property type="evidence" value="ECO:0007669"/>
    <property type="project" value="UniProtKB-KW"/>
</dbReference>
<keyword evidence="15" id="KW-1185">Reference proteome</keyword>
<dbReference type="InterPro" id="IPR008972">
    <property type="entry name" value="Cupredoxin"/>
</dbReference>
<feature type="domain" description="Plastocyanin-like" evidence="11">
    <location>
        <begin position="157"/>
        <end position="313"/>
    </location>
</feature>
<dbReference type="PANTHER" id="PTHR11709:SF511">
    <property type="entry name" value="LACCASE"/>
    <property type="match status" value="1"/>
</dbReference>
<dbReference type="InterPro" id="IPR045087">
    <property type="entry name" value="Cu-oxidase_fam"/>
</dbReference>
<evidence type="ECO:0000256" key="8">
    <source>
        <dbReference type="ARBA" id="ARBA00023157"/>
    </source>
</evidence>
<evidence type="ECO:0000256" key="1">
    <source>
        <dbReference type="ARBA" id="ARBA00002075"/>
    </source>
</evidence>
<dbReference type="Proteomes" id="UP000383932">
    <property type="component" value="Unassembled WGS sequence"/>
</dbReference>
<dbReference type="SUPFAM" id="SSF49503">
    <property type="entry name" value="Cupredoxins"/>
    <property type="match status" value="3"/>
</dbReference>
<organism evidence="14 15">
    <name type="scientific">Ceratobasidium theobromae</name>
    <dbReference type="NCBI Taxonomy" id="1582974"/>
    <lineage>
        <taxon>Eukaryota</taxon>
        <taxon>Fungi</taxon>
        <taxon>Dikarya</taxon>
        <taxon>Basidiomycota</taxon>
        <taxon>Agaricomycotina</taxon>
        <taxon>Agaricomycetes</taxon>
        <taxon>Cantharellales</taxon>
        <taxon>Ceratobasidiaceae</taxon>
        <taxon>Ceratobasidium</taxon>
    </lineage>
</organism>
<feature type="domain" description="Plastocyanin-like" evidence="12">
    <location>
        <begin position="379"/>
        <end position="496"/>
    </location>
</feature>
<dbReference type="InterPro" id="IPR033138">
    <property type="entry name" value="Cu_oxidase_CS"/>
</dbReference>
<evidence type="ECO:0000256" key="9">
    <source>
        <dbReference type="ARBA" id="ARBA00023180"/>
    </source>
</evidence>
<dbReference type="PROSITE" id="PS00080">
    <property type="entry name" value="MULTICOPPER_OXIDASE2"/>
    <property type="match status" value="1"/>
</dbReference>
<reference evidence="14 15" key="1">
    <citation type="journal article" date="2019" name="Fungal Biol. Biotechnol.">
        <title>Draft genome sequence of fastidious pathogen Ceratobasidium theobromae, which causes vascular-streak dieback in Theobroma cacao.</title>
        <authorList>
            <person name="Ali S.S."/>
            <person name="Asman A."/>
            <person name="Shao J."/>
            <person name="Firmansyah A.P."/>
            <person name="Susilo A.W."/>
            <person name="Rosmana A."/>
            <person name="McMahon P."/>
            <person name="Junaid M."/>
            <person name="Guest D."/>
            <person name="Kheng T.Y."/>
            <person name="Meinhardt L.W."/>
            <person name="Bailey B.A."/>
        </authorList>
    </citation>
    <scope>NUCLEOTIDE SEQUENCE [LARGE SCALE GENOMIC DNA]</scope>
    <source>
        <strain evidence="14 15">CT2</strain>
    </source>
</reference>
<accession>A0A5N5Q9H9</accession>
<dbReference type="EMBL" id="SSOP01000451">
    <property type="protein sequence ID" value="KAB5588450.1"/>
    <property type="molecule type" value="Genomic_DNA"/>
</dbReference>
<evidence type="ECO:0000313" key="15">
    <source>
        <dbReference type="Proteomes" id="UP000383932"/>
    </source>
</evidence>
<evidence type="ECO:0000259" key="11">
    <source>
        <dbReference type="Pfam" id="PF00394"/>
    </source>
</evidence>
<evidence type="ECO:0000259" key="13">
    <source>
        <dbReference type="Pfam" id="PF07732"/>
    </source>
</evidence>
<dbReference type="Pfam" id="PF07731">
    <property type="entry name" value="Cu-oxidase_2"/>
    <property type="match status" value="1"/>
</dbReference>
<comment type="function">
    <text evidence="1">Lignin degradation and detoxification of lignin-derived products.</text>
</comment>
<sequence length="526" mass="57333">MLSRFAFFSLLVAASEPAFAAIRPYNFRIRNVNAAPDGFTRSVVSVNGQLPGTVITANKGDILRVNVTNELTDPTMRRATTIHWHGLFQTTTADEDGPAFVTQCPISQNNSYTYEIPLHDQTGTMWYHSHLSSQYVDGLRGAYPQDPHRALYDVDNEDTIVMLEDWYHTPAPVLEKQMFSVENTALLSPVPDSGLINGKGRYVGGPEVPRSVINVVPGRRYRLRVINASAIGSFTFSIEGHSLTIIEADGIPHEPLVVDSFQIYAGQRYSVIVEANQPVANYWIRAPMTVAGAGTNANLDPTDVFAVLHYQGAPANAEPTTEQGTAIGTALVEENLHALINPGAPGGSAPADVSLNLAIGRSTVDGILRFTFNNVKYEAPSLPTLLKILANNASSDADFVTNEHTLVLPHNKVIELNITGGADHPIHLHGHVFDVVQSLGGTPNYVNPPRRDVVRVGGTGVVLRFRTDNPGPWFVHCHIDWHLEAGLALVFAEAPDEVRQGTQAVQPNQAWNQLCPKYQSLPAELQ</sequence>
<feature type="signal peptide" evidence="10">
    <location>
        <begin position="1"/>
        <end position="20"/>
    </location>
</feature>
<comment type="subunit">
    <text evidence="3">Homodimer.</text>
</comment>
<evidence type="ECO:0000256" key="3">
    <source>
        <dbReference type="ARBA" id="ARBA00011738"/>
    </source>
</evidence>
<dbReference type="PROSITE" id="PS00079">
    <property type="entry name" value="MULTICOPPER_OXIDASE1"/>
    <property type="match status" value="1"/>
</dbReference>
<dbReference type="InterPro" id="IPR001117">
    <property type="entry name" value="Cu-oxidase_2nd"/>
</dbReference>
<keyword evidence="7" id="KW-0186">Copper</keyword>
<dbReference type="Pfam" id="PF07732">
    <property type="entry name" value="Cu-oxidase_3"/>
    <property type="match status" value="1"/>
</dbReference>
<evidence type="ECO:0000256" key="5">
    <source>
        <dbReference type="ARBA" id="ARBA00022729"/>
    </source>
</evidence>
<dbReference type="CDD" id="cd13882">
    <property type="entry name" value="CuRO_2_Tv-LCC_like"/>
    <property type="match status" value="1"/>
</dbReference>
<dbReference type="OrthoDB" id="2121828at2759"/>
<dbReference type="PANTHER" id="PTHR11709">
    <property type="entry name" value="MULTI-COPPER OXIDASE"/>
    <property type="match status" value="1"/>
</dbReference>
<dbReference type="AlphaFoldDB" id="A0A5N5Q9H9"/>
<keyword evidence="5 10" id="KW-0732">Signal</keyword>
<protein>
    <submittedName>
        <fullName evidence="14">Laccase</fullName>
    </submittedName>
</protein>
<evidence type="ECO:0000259" key="12">
    <source>
        <dbReference type="Pfam" id="PF07731"/>
    </source>
</evidence>
<evidence type="ECO:0000256" key="6">
    <source>
        <dbReference type="ARBA" id="ARBA00023002"/>
    </source>
</evidence>
<comment type="similarity">
    <text evidence="2">Belongs to the multicopper oxidase family.</text>
</comment>
<comment type="caution">
    <text evidence="14">The sequence shown here is derived from an EMBL/GenBank/DDBJ whole genome shotgun (WGS) entry which is preliminary data.</text>
</comment>
<dbReference type="GO" id="GO:0005507">
    <property type="term" value="F:copper ion binding"/>
    <property type="evidence" value="ECO:0007669"/>
    <property type="project" value="InterPro"/>
</dbReference>
<gene>
    <name evidence="14" type="ORF">CTheo_8108</name>
</gene>
<dbReference type="InterPro" id="IPR011707">
    <property type="entry name" value="Cu-oxidase-like_N"/>
</dbReference>
<keyword evidence="8" id="KW-1015">Disulfide bond</keyword>
<proteinExistence type="inferred from homology"/>
<evidence type="ECO:0000256" key="2">
    <source>
        <dbReference type="ARBA" id="ARBA00010609"/>
    </source>
</evidence>
<evidence type="ECO:0000256" key="4">
    <source>
        <dbReference type="ARBA" id="ARBA00022723"/>
    </source>
</evidence>
<dbReference type="FunFam" id="2.60.40.420:FF:000045">
    <property type="entry name" value="Laccase 2"/>
    <property type="match status" value="1"/>
</dbReference>
<dbReference type="InterPro" id="IPR011706">
    <property type="entry name" value="Cu-oxidase_C"/>
</dbReference>
<dbReference type="CDD" id="cd13903">
    <property type="entry name" value="CuRO_3_Tv-LCC_like"/>
    <property type="match status" value="1"/>
</dbReference>
<evidence type="ECO:0000313" key="14">
    <source>
        <dbReference type="EMBL" id="KAB5588450.1"/>
    </source>
</evidence>
<dbReference type="Pfam" id="PF00394">
    <property type="entry name" value="Cu-oxidase"/>
    <property type="match status" value="1"/>
</dbReference>
<dbReference type="Gene3D" id="2.60.40.420">
    <property type="entry name" value="Cupredoxins - blue copper proteins"/>
    <property type="match status" value="3"/>
</dbReference>
<name>A0A5N5Q9H9_9AGAM</name>